<dbReference type="GO" id="GO:0006950">
    <property type="term" value="P:response to stress"/>
    <property type="evidence" value="ECO:0007669"/>
    <property type="project" value="UniProtKB-ARBA"/>
</dbReference>
<comment type="similarity">
    <text evidence="5">Belongs to the DNA photolyase family.</text>
</comment>
<proteinExistence type="inferred from homology"/>
<reference evidence="6 7" key="1">
    <citation type="submission" date="2016-10" db="EMBL/GenBank/DDBJ databases">
        <authorList>
            <person name="de Groot N.N."/>
        </authorList>
    </citation>
    <scope>NUCLEOTIDE SEQUENCE [LARGE SCALE GENOMIC DNA]</scope>
    <source>
        <strain evidence="6 7">CGMCC 4.6858</strain>
    </source>
</reference>
<dbReference type="GO" id="GO:0071949">
    <property type="term" value="F:FAD binding"/>
    <property type="evidence" value="ECO:0007669"/>
    <property type="project" value="TreeGrafter"/>
</dbReference>
<keyword evidence="3 5" id="KW-0157">Chromophore</keyword>
<dbReference type="PROSITE" id="PS51645">
    <property type="entry name" value="PHR_CRY_ALPHA_BETA"/>
    <property type="match status" value="1"/>
</dbReference>
<dbReference type="AlphaFoldDB" id="A0A1G6U4M9"/>
<keyword evidence="6" id="KW-0456">Lyase</keyword>
<dbReference type="InterPro" id="IPR036155">
    <property type="entry name" value="Crypto/Photolyase_N_sf"/>
</dbReference>
<dbReference type="InterPro" id="IPR002081">
    <property type="entry name" value="Cryptochrome/DNA_photolyase_1"/>
</dbReference>
<dbReference type="PRINTS" id="PR00147">
    <property type="entry name" value="DNAPHOTLYASE"/>
</dbReference>
<accession>A0A1G6U4M9</accession>
<dbReference type="STRING" id="1045774.SAMN05421872_107302"/>
<feature type="binding site" evidence="4">
    <location>
        <begin position="224"/>
        <end position="228"/>
    </location>
    <ligand>
        <name>FAD</name>
        <dbReference type="ChEBI" id="CHEBI:57692"/>
    </ligand>
</feature>
<dbReference type="PROSITE" id="PS00691">
    <property type="entry name" value="DNA_PHOTOLYASES_1_2"/>
    <property type="match status" value="1"/>
</dbReference>
<dbReference type="RefSeq" id="WP_090857595.1">
    <property type="nucleotide sequence ID" value="NZ_FMZM01000007.1"/>
</dbReference>
<feature type="binding site" evidence="4">
    <location>
        <position position="256"/>
    </location>
    <ligand>
        <name>FAD</name>
        <dbReference type="ChEBI" id="CHEBI:57692"/>
    </ligand>
</feature>
<dbReference type="GO" id="GO:0009416">
    <property type="term" value="P:response to light stimulus"/>
    <property type="evidence" value="ECO:0007669"/>
    <property type="project" value="TreeGrafter"/>
</dbReference>
<dbReference type="GO" id="GO:0006139">
    <property type="term" value="P:nucleobase-containing compound metabolic process"/>
    <property type="evidence" value="ECO:0007669"/>
    <property type="project" value="UniProtKB-ARBA"/>
</dbReference>
<keyword evidence="1 4" id="KW-0285">Flavoprotein</keyword>
<dbReference type="InterPro" id="IPR006050">
    <property type="entry name" value="DNA_photolyase_N"/>
</dbReference>
<dbReference type="EMBL" id="FMZM01000007">
    <property type="protein sequence ID" value="SDD36174.1"/>
    <property type="molecule type" value="Genomic_DNA"/>
</dbReference>
<dbReference type="SUPFAM" id="SSF48173">
    <property type="entry name" value="Cryptochrome/photolyase FAD-binding domain"/>
    <property type="match status" value="1"/>
</dbReference>
<dbReference type="PROSITE" id="PS00394">
    <property type="entry name" value="DNA_PHOTOLYASES_1_1"/>
    <property type="match status" value="1"/>
</dbReference>
<evidence type="ECO:0000313" key="7">
    <source>
        <dbReference type="Proteomes" id="UP000199034"/>
    </source>
</evidence>
<evidence type="ECO:0000256" key="2">
    <source>
        <dbReference type="ARBA" id="ARBA00022827"/>
    </source>
</evidence>
<dbReference type="InterPro" id="IPR014729">
    <property type="entry name" value="Rossmann-like_a/b/a_fold"/>
</dbReference>
<dbReference type="Pfam" id="PF03441">
    <property type="entry name" value="FAD_binding_7"/>
    <property type="match status" value="1"/>
</dbReference>
<dbReference type="PANTHER" id="PTHR11455:SF9">
    <property type="entry name" value="CRYPTOCHROME CIRCADIAN CLOCK 5 ISOFORM X1"/>
    <property type="match status" value="1"/>
</dbReference>
<dbReference type="GO" id="GO:0003904">
    <property type="term" value="F:deoxyribodipyrimidine photo-lyase activity"/>
    <property type="evidence" value="ECO:0007669"/>
    <property type="project" value="TreeGrafter"/>
</dbReference>
<feature type="binding site" evidence="4">
    <location>
        <begin position="356"/>
        <end position="358"/>
    </location>
    <ligand>
        <name>FAD</name>
        <dbReference type="ChEBI" id="CHEBI:57692"/>
    </ligand>
</feature>
<evidence type="ECO:0000256" key="5">
    <source>
        <dbReference type="RuleBase" id="RU004182"/>
    </source>
</evidence>
<evidence type="ECO:0000313" key="6">
    <source>
        <dbReference type="EMBL" id="SDD36174.1"/>
    </source>
</evidence>
<keyword evidence="2 4" id="KW-0274">FAD</keyword>
<dbReference type="Gene3D" id="1.25.40.80">
    <property type="match status" value="1"/>
</dbReference>
<name>A0A1G6U4M9_9ACTN</name>
<dbReference type="Proteomes" id="UP000199034">
    <property type="component" value="Unassembled WGS sequence"/>
</dbReference>
<protein>
    <submittedName>
        <fullName evidence="6">Deoxyribodipyrimidine photo-lyase</fullName>
    </submittedName>
</protein>
<gene>
    <name evidence="6" type="ORF">SAMN05421872_107302</name>
</gene>
<evidence type="ECO:0000256" key="3">
    <source>
        <dbReference type="ARBA" id="ARBA00022991"/>
    </source>
</evidence>
<dbReference type="Gene3D" id="1.10.579.10">
    <property type="entry name" value="DNA Cyclobutane Dipyrimidine Photolyase, subunit A, domain 3"/>
    <property type="match status" value="1"/>
</dbReference>
<sequence>MPSVMWFRRDLRLADNPALLDAAEAKEVLPLFVLDPTLWDPAGPSRRAYLGASLRSLDASLRQRQAGLSVVRGDPVRRVLLAAKAVGASRVHVAADYGPYGRERDARVEEALAEAGIELVRTGSPYAVAPARVTNGSGEPYKVFTPFSRAWAEHGWRDPVDAPTGVSWLALDQDTTDIPDPALPSGLTLPEAGEAAARRAWSDFLDGPVETYAEDRDRPGVEGTSRMSHHLKYGEIHPRTILKDLAGLRSRGAQVYRSEIAWREFYADVLFRRPDSARVYYKPEFARMTYDEPADQLVDWQEGRTGFPIVDAGMRQLRETGWMHNRLRMIVASFLVKDLHVEWQHGARHFLHWLVDGDLASNNHGWQWTAGSGTDASPFFRVFNPTSQGRKFDPDGAYVRRFVPELADVADPHDPSADDRDRVGYPHPIVDHGDERKEALERWERIR</sequence>
<keyword evidence="7" id="KW-1185">Reference proteome</keyword>
<dbReference type="Pfam" id="PF00875">
    <property type="entry name" value="DNA_photolyase"/>
    <property type="match status" value="1"/>
</dbReference>
<comment type="cofactor">
    <cofactor evidence="4">
        <name>FAD</name>
        <dbReference type="ChEBI" id="CHEBI:57692"/>
    </cofactor>
    <text evidence="4">Binds 1 FAD per subunit.</text>
</comment>
<dbReference type="GO" id="GO:0003677">
    <property type="term" value="F:DNA binding"/>
    <property type="evidence" value="ECO:0007669"/>
    <property type="project" value="TreeGrafter"/>
</dbReference>
<dbReference type="InterPro" id="IPR018394">
    <property type="entry name" value="DNA_photolyase_1_CS_C"/>
</dbReference>
<dbReference type="OrthoDB" id="9772484at2"/>
<evidence type="ECO:0000256" key="1">
    <source>
        <dbReference type="ARBA" id="ARBA00022630"/>
    </source>
</evidence>
<dbReference type="Gene3D" id="3.40.50.620">
    <property type="entry name" value="HUPs"/>
    <property type="match status" value="1"/>
</dbReference>
<feature type="binding site" evidence="4">
    <location>
        <position position="212"/>
    </location>
    <ligand>
        <name>FAD</name>
        <dbReference type="ChEBI" id="CHEBI:57692"/>
    </ligand>
</feature>
<organism evidence="6 7">
    <name type="scientific">Nocardioides lianchengensis</name>
    <dbReference type="NCBI Taxonomy" id="1045774"/>
    <lineage>
        <taxon>Bacteria</taxon>
        <taxon>Bacillati</taxon>
        <taxon>Actinomycetota</taxon>
        <taxon>Actinomycetes</taxon>
        <taxon>Propionibacteriales</taxon>
        <taxon>Nocardioidaceae</taxon>
        <taxon>Nocardioides</taxon>
    </lineage>
</organism>
<dbReference type="InterPro" id="IPR005101">
    <property type="entry name" value="Cryptochr/Photolyase_FAD-bd"/>
</dbReference>
<feature type="binding site" evidence="4">
    <location>
        <begin position="259"/>
        <end position="266"/>
    </location>
    <ligand>
        <name>FAD</name>
        <dbReference type="ChEBI" id="CHEBI:57692"/>
    </ligand>
</feature>
<dbReference type="SUPFAM" id="SSF52425">
    <property type="entry name" value="Cryptochrome/photolyase, N-terminal domain"/>
    <property type="match status" value="1"/>
</dbReference>
<dbReference type="InterPro" id="IPR036134">
    <property type="entry name" value="Crypto/Photolyase_FAD-like_sf"/>
</dbReference>
<evidence type="ECO:0000256" key="4">
    <source>
        <dbReference type="PIRSR" id="PIRSR602081-1"/>
    </source>
</evidence>
<dbReference type="PANTHER" id="PTHR11455">
    <property type="entry name" value="CRYPTOCHROME"/>
    <property type="match status" value="1"/>
</dbReference>